<comment type="similarity">
    <text evidence="2 7">Belongs to the sodium:solute symporter (SSF) (TC 2.A.21) family.</text>
</comment>
<feature type="transmembrane region" description="Helical" evidence="8">
    <location>
        <begin position="609"/>
        <end position="628"/>
    </location>
</feature>
<comment type="subcellular location">
    <subcellularLocation>
        <location evidence="1">Membrane</location>
        <topology evidence="1">Multi-pass membrane protein</topology>
    </subcellularLocation>
</comment>
<dbReference type="InterPro" id="IPR001734">
    <property type="entry name" value="Na/solute_symporter"/>
</dbReference>
<feature type="transmembrane region" description="Helical" evidence="8">
    <location>
        <begin position="131"/>
        <end position="152"/>
    </location>
</feature>
<evidence type="ECO:0000256" key="1">
    <source>
        <dbReference type="ARBA" id="ARBA00004141"/>
    </source>
</evidence>
<proteinExistence type="inferred from homology"/>
<accession>A0A9P6WR92</accession>
<dbReference type="CDD" id="cd11476">
    <property type="entry name" value="SLC5sbd_DUR3"/>
    <property type="match status" value="1"/>
</dbReference>
<keyword evidence="4 8" id="KW-0812">Transmembrane</keyword>
<keyword evidence="5 8" id="KW-1133">Transmembrane helix</keyword>
<protein>
    <recommendedName>
        <fullName evidence="11">Urea active transporter</fullName>
    </recommendedName>
</protein>
<feature type="transmembrane region" description="Helical" evidence="8">
    <location>
        <begin position="428"/>
        <end position="449"/>
    </location>
</feature>
<feature type="transmembrane region" description="Helical" evidence="8">
    <location>
        <begin position="640"/>
        <end position="665"/>
    </location>
</feature>
<dbReference type="FunFam" id="1.20.1730.10:FF:000006">
    <property type="entry name" value="Urea active transporter"/>
    <property type="match status" value="1"/>
</dbReference>
<dbReference type="InterPro" id="IPR031155">
    <property type="entry name" value="DUR"/>
</dbReference>
<evidence type="ECO:0000256" key="5">
    <source>
        <dbReference type="ARBA" id="ARBA00022989"/>
    </source>
</evidence>
<dbReference type="Pfam" id="PF00474">
    <property type="entry name" value="SSF"/>
    <property type="match status" value="1"/>
</dbReference>
<feature type="transmembrane region" description="Helical" evidence="8">
    <location>
        <begin position="195"/>
        <end position="214"/>
    </location>
</feature>
<dbReference type="AlphaFoldDB" id="A0A9P6WR92"/>
<sequence>MSDMAVPLPQGAGYAIIVGLGMVFSVGMILTTFVLRRYQKEVITSEEFSTAGRSVKTGLIAAAVVSSWTWAATLLQSSTQAYKNGISGPYFYASGACCQIILFAFIAIKAKQKAPGAHTYLEIIKARYGSIAHFVFIFFAFATNVLVTAMLLTGGSAAVTALTGMNTVAAIFLFPVGVMIYTLFGGIKATFLTDYIHTIAIVVIILTFAFTTYATSPLLGSPSTVWELIKKAGIDHPVDGNAEGSYLTMHSRSGGIFFVINIVGNFGTVFLDNGYWNKAIASSPAAALPGYIAGGIAWFAIPWLTATTMGFACLALESNPNFPTYPNRLSSEQVSAGLVLPSAAVALMGKGGAVATLFMVFMAVTSAMSAELIAISSIFTYDIFKGYINPNASGKVLIFTSHCTVIIFSLVMSGFATGLYYAGISMGYLYEIMGIIISAAVIPATMTLLSKHPNTISAIVSPILGTCVAIMSWLVSTHTMYGEITVNNTFEDNPMLIGNVVALLSPAIFIPILTLIFGSQNFDFEILKNIKRVDDSKEIEKDLEDIVIPLSNDNEIKENDSIEINSKENEKLNPIKSNVTEIIDNLAHNSKILQEAKLEEEHLKRASKIAGWLCLAMSFSLLVIWPMPMYGRSYIFSKHFFTGWVVVGIIWMFVTGFIVIIYPLWEGRNGIFTSFRGIYWDISGQSNKLREWQSEHPEQLHAVKSQISAEISRNGGIDEIDEIIA</sequence>
<reference evidence="9" key="1">
    <citation type="submission" date="2020-11" db="EMBL/GenBank/DDBJ databases">
        <title>Kefir isolates.</title>
        <authorList>
            <person name="Marcisauskas S."/>
            <person name="Kim Y."/>
            <person name="Blasche S."/>
        </authorList>
    </citation>
    <scope>NUCLEOTIDE SEQUENCE</scope>
    <source>
        <strain evidence="9">Olga-1</strain>
    </source>
</reference>
<comment type="caution">
    <text evidence="9">The sequence shown here is derived from an EMBL/GenBank/DDBJ whole genome shotgun (WGS) entry which is preliminary data.</text>
</comment>
<feature type="transmembrane region" description="Helical" evidence="8">
    <location>
        <begin position="396"/>
        <end position="422"/>
    </location>
</feature>
<evidence type="ECO:0000256" key="3">
    <source>
        <dbReference type="ARBA" id="ARBA00022448"/>
    </source>
</evidence>
<feature type="transmembrane region" description="Helical" evidence="8">
    <location>
        <begin position="456"/>
        <end position="476"/>
    </location>
</feature>
<evidence type="ECO:0000313" key="9">
    <source>
        <dbReference type="EMBL" id="KAG0690698.1"/>
    </source>
</evidence>
<keyword evidence="6 8" id="KW-0472">Membrane</keyword>
<feature type="transmembrane region" description="Helical" evidence="8">
    <location>
        <begin position="158"/>
        <end position="183"/>
    </location>
</feature>
<evidence type="ECO:0000256" key="8">
    <source>
        <dbReference type="SAM" id="Phobius"/>
    </source>
</evidence>
<keyword evidence="10" id="KW-1185">Reference proteome</keyword>
<dbReference type="NCBIfam" id="TIGR00813">
    <property type="entry name" value="sss"/>
    <property type="match status" value="1"/>
</dbReference>
<evidence type="ECO:0000313" key="10">
    <source>
        <dbReference type="Proteomes" id="UP000697127"/>
    </source>
</evidence>
<name>A0A9P6WR92_9ASCO</name>
<gene>
    <name evidence="9" type="ORF">C6P40_001787</name>
</gene>
<evidence type="ECO:0000256" key="6">
    <source>
        <dbReference type="ARBA" id="ARBA00023136"/>
    </source>
</evidence>
<evidence type="ECO:0000256" key="4">
    <source>
        <dbReference type="ARBA" id="ARBA00022692"/>
    </source>
</evidence>
<dbReference type="GO" id="GO:0015606">
    <property type="term" value="F:spermidine transmembrane transporter activity"/>
    <property type="evidence" value="ECO:0007669"/>
    <property type="project" value="TreeGrafter"/>
</dbReference>
<dbReference type="Gene3D" id="1.20.1730.10">
    <property type="entry name" value="Sodium/glucose cotransporter"/>
    <property type="match status" value="1"/>
</dbReference>
<keyword evidence="3" id="KW-0813">Transport</keyword>
<feature type="transmembrane region" description="Helical" evidence="8">
    <location>
        <begin position="255"/>
        <end position="276"/>
    </location>
</feature>
<dbReference type="PANTHER" id="PTHR46154:SF4">
    <property type="entry name" value="UREA ACTIVE TRANSPORTER"/>
    <property type="match status" value="1"/>
</dbReference>
<dbReference type="OrthoDB" id="6132759at2759"/>
<dbReference type="InterPro" id="IPR038377">
    <property type="entry name" value="Na/Glc_symporter_sf"/>
</dbReference>
<dbReference type="GO" id="GO:0015204">
    <property type="term" value="F:urea transmembrane transporter activity"/>
    <property type="evidence" value="ECO:0007669"/>
    <property type="project" value="InterPro"/>
</dbReference>
<feature type="transmembrane region" description="Helical" evidence="8">
    <location>
        <begin position="496"/>
        <end position="518"/>
    </location>
</feature>
<feature type="transmembrane region" description="Helical" evidence="8">
    <location>
        <begin position="12"/>
        <end position="35"/>
    </location>
</feature>
<feature type="transmembrane region" description="Helical" evidence="8">
    <location>
        <begin position="55"/>
        <end position="75"/>
    </location>
</feature>
<feature type="transmembrane region" description="Helical" evidence="8">
    <location>
        <begin position="288"/>
        <end position="312"/>
    </location>
</feature>
<dbReference type="PROSITE" id="PS50283">
    <property type="entry name" value="NA_SOLUT_SYMP_3"/>
    <property type="match status" value="1"/>
</dbReference>
<evidence type="ECO:0008006" key="11">
    <source>
        <dbReference type="Google" id="ProtNLM"/>
    </source>
</evidence>
<evidence type="ECO:0000256" key="7">
    <source>
        <dbReference type="RuleBase" id="RU362091"/>
    </source>
</evidence>
<feature type="transmembrane region" description="Helical" evidence="8">
    <location>
        <begin position="90"/>
        <end position="110"/>
    </location>
</feature>
<organism evidence="9 10">
    <name type="scientific">Pichia californica</name>
    <dbReference type="NCBI Taxonomy" id="460514"/>
    <lineage>
        <taxon>Eukaryota</taxon>
        <taxon>Fungi</taxon>
        <taxon>Dikarya</taxon>
        <taxon>Ascomycota</taxon>
        <taxon>Saccharomycotina</taxon>
        <taxon>Pichiomycetes</taxon>
        <taxon>Pichiales</taxon>
        <taxon>Pichiaceae</taxon>
        <taxon>Pichia</taxon>
    </lineage>
</organism>
<feature type="transmembrane region" description="Helical" evidence="8">
    <location>
        <begin position="357"/>
        <end position="384"/>
    </location>
</feature>
<dbReference type="EMBL" id="PUHW01000021">
    <property type="protein sequence ID" value="KAG0690698.1"/>
    <property type="molecule type" value="Genomic_DNA"/>
</dbReference>
<dbReference type="GO" id="GO:0005886">
    <property type="term" value="C:plasma membrane"/>
    <property type="evidence" value="ECO:0007669"/>
    <property type="project" value="TreeGrafter"/>
</dbReference>
<dbReference type="PANTHER" id="PTHR46154">
    <property type="match status" value="1"/>
</dbReference>
<dbReference type="Proteomes" id="UP000697127">
    <property type="component" value="Unassembled WGS sequence"/>
</dbReference>
<dbReference type="GO" id="GO:0015489">
    <property type="term" value="F:putrescine transmembrane transporter activity"/>
    <property type="evidence" value="ECO:0007669"/>
    <property type="project" value="TreeGrafter"/>
</dbReference>
<evidence type="ECO:0000256" key="2">
    <source>
        <dbReference type="ARBA" id="ARBA00006434"/>
    </source>
</evidence>